<keyword evidence="2" id="KW-1185">Reference proteome</keyword>
<evidence type="ECO:0000313" key="2">
    <source>
        <dbReference type="Proteomes" id="UP000603453"/>
    </source>
</evidence>
<dbReference type="Proteomes" id="UP000603453">
    <property type="component" value="Unassembled WGS sequence"/>
</dbReference>
<accession>A0A8H7RBY9</accession>
<proteinExistence type="predicted"/>
<organism evidence="1 2">
    <name type="scientific">Mucor saturninus</name>
    <dbReference type="NCBI Taxonomy" id="64648"/>
    <lineage>
        <taxon>Eukaryota</taxon>
        <taxon>Fungi</taxon>
        <taxon>Fungi incertae sedis</taxon>
        <taxon>Mucoromycota</taxon>
        <taxon>Mucoromycotina</taxon>
        <taxon>Mucoromycetes</taxon>
        <taxon>Mucorales</taxon>
        <taxon>Mucorineae</taxon>
        <taxon>Mucoraceae</taxon>
        <taxon>Mucor</taxon>
    </lineage>
</organism>
<dbReference type="EMBL" id="JAEPRD010000024">
    <property type="protein sequence ID" value="KAG2207492.1"/>
    <property type="molecule type" value="Genomic_DNA"/>
</dbReference>
<sequence length="136" mass="15059">MSFASGTLVLTTGCMNCTGRLFWGDTVSSSSSLEKKYQDGNDSAIGDKVDLRVCTSSPSGKTVDLINVEFAKDTNSNKFYADHRKVLREAKVNADFFYRNTFMKPREKRNISVPCMQIGGIEGHESEVQLVDNSLC</sequence>
<comment type="caution">
    <text evidence="1">The sequence shown here is derived from an EMBL/GenBank/DDBJ whole genome shotgun (WGS) entry which is preliminary data.</text>
</comment>
<reference evidence="1" key="1">
    <citation type="submission" date="2020-12" db="EMBL/GenBank/DDBJ databases">
        <title>Metabolic potential, ecology and presence of endohyphal bacteria is reflected in genomic diversity of Mucoromycotina.</title>
        <authorList>
            <person name="Muszewska A."/>
            <person name="Okrasinska A."/>
            <person name="Steczkiewicz K."/>
            <person name="Drgas O."/>
            <person name="Orlowska M."/>
            <person name="Perlinska-Lenart U."/>
            <person name="Aleksandrzak-Piekarczyk T."/>
            <person name="Szatraj K."/>
            <person name="Zielenkiewicz U."/>
            <person name="Pilsyk S."/>
            <person name="Malc E."/>
            <person name="Mieczkowski P."/>
            <person name="Kruszewska J.S."/>
            <person name="Biernat P."/>
            <person name="Pawlowska J."/>
        </authorList>
    </citation>
    <scope>NUCLEOTIDE SEQUENCE</scope>
    <source>
        <strain evidence="1">WA0000017839</strain>
    </source>
</reference>
<evidence type="ECO:0000313" key="1">
    <source>
        <dbReference type="EMBL" id="KAG2207492.1"/>
    </source>
</evidence>
<name>A0A8H7RBY9_9FUNG</name>
<gene>
    <name evidence="1" type="ORF">INT47_004240</name>
</gene>
<dbReference type="OrthoDB" id="2287945at2759"/>
<dbReference type="AlphaFoldDB" id="A0A8H7RBY9"/>
<protein>
    <submittedName>
        <fullName evidence="1">Uncharacterized protein</fullName>
    </submittedName>
</protein>